<dbReference type="PANTHER" id="PTHR32196:SF32">
    <property type="entry name" value="XYLOSE TRANSPORT SYSTEM PERMEASE PROTEIN XYLH"/>
    <property type="match status" value="1"/>
</dbReference>
<evidence type="ECO:0000256" key="10">
    <source>
        <dbReference type="ARBA" id="ARBA00035686"/>
    </source>
</evidence>
<feature type="region of interest" description="Disordered" evidence="11">
    <location>
        <begin position="1"/>
        <end position="28"/>
    </location>
</feature>
<gene>
    <name evidence="13" type="ORF">AWB79_03000</name>
</gene>
<keyword evidence="6 12" id="KW-0812">Transmembrane</keyword>
<keyword evidence="5" id="KW-0762">Sugar transport</keyword>
<keyword evidence="14" id="KW-1185">Reference proteome</keyword>
<dbReference type="RefSeq" id="WP_061168199.1">
    <property type="nucleotide sequence ID" value="NZ_FCOA02000008.1"/>
</dbReference>
<feature type="transmembrane region" description="Helical" evidence="12">
    <location>
        <begin position="81"/>
        <end position="98"/>
    </location>
</feature>
<reference evidence="13" key="1">
    <citation type="submission" date="2016-01" db="EMBL/GenBank/DDBJ databases">
        <authorList>
            <person name="Peeters C."/>
        </authorList>
    </citation>
    <scope>NUCLEOTIDE SEQUENCE</scope>
    <source>
        <strain evidence="13">LMG 29322</strain>
    </source>
</reference>
<feature type="transmembrane region" description="Helical" evidence="12">
    <location>
        <begin position="47"/>
        <end position="69"/>
    </location>
</feature>
<feature type="transmembrane region" description="Helical" evidence="12">
    <location>
        <begin position="157"/>
        <end position="179"/>
    </location>
</feature>
<evidence type="ECO:0000313" key="14">
    <source>
        <dbReference type="Proteomes" id="UP000054851"/>
    </source>
</evidence>
<evidence type="ECO:0000256" key="2">
    <source>
        <dbReference type="ARBA" id="ARBA00022448"/>
    </source>
</evidence>
<dbReference type="OrthoDB" id="5422926at2"/>
<keyword evidence="4" id="KW-0997">Cell inner membrane</keyword>
<name>A0A158AZK2_9BURK</name>
<accession>A0A158AZK2</accession>
<evidence type="ECO:0000256" key="6">
    <source>
        <dbReference type="ARBA" id="ARBA00022692"/>
    </source>
</evidence>
<evidence type="ECO:0000256" key="8">
    <source>
        <dbReference type="ARBA" id="ARBA00023136"/>
    </source>
</evidence>
<proteinExistence type="predicted"/>
<organism evidence="13 14">
    <name type="scientific">Caballeronia hypogeia</name>
    <dbReference type="NCBI Taxonomy" id="1777140"/>
    <lineage>
        <taxon>Bacteria</taxon>
        <taxon>Pseudomonadati</taxon>
        <taxon>Pseudomonadota</taxon>
        <taxon>Betaproteobacteria</taxon>
        <taxon>Burkholderiales</taxon>
        <taxon>Burkholderiaceae</taxon>
        <taxon>Caballeronia</taxon>
    </lineage>
</organism>
<keyword evidence="3" id="KW-1003">Cell membrane</keyword>
<evidence type="ECO:0000256" key="9">
    <source>
        <dbReference type="ARBA" id="ARBA00035611"/>
    </source>
</evidence>
<protein>
    <recommendedName>
        <fullName evidence="10">Xylose transport system permease protein XylH</fullName>
    </recommendedName>
</protein>
<evidence type="ECO:0000256" key="12">
    <source>
        <dbReference type="SAM" id="Phobius"/>
    </source>
</evidence>
<dbReference type="GO" id="GO:0022857">
    <property type="term" value="F:transmembrane transporter activity"/>
    <property type="evidence" value="ECO:0007669"/>
    <property type="project" value="InterPro"/>
</dbReference>
<dbReference type="PANTHER" id="PTHR32196">
    <property type="entry name" value="ABC TRANSPORTER PERMEASE PROTEIN YPHD-RELATED-RELATED"/>
    <property type="match status" value="1"/>
</dbReference>
<dbReference type="GO" id="GO:0005886">
    <property type="term" value="C:plasma membrane"/>
    <property type="evidence" value="ECO:0007669"/>
    <property type="project" value="UniProtKB-SubCell"/>
</dbReference>
<dbReference type="Pfam" id="PF02653">
    <property type="entry name" value="BPD_transp_2"/>
    <property type="match status" value="1"/>
</dbReference>
<keyword evidence="2" id="KW-0813">Transport</keyword>
<evidence type="ECO:0000256" key="4">
    <source>
        <dbReference type="ARBA" id="ARBA00022519"/>
    </source>
</evidence>
<feature type="transmembrane region" description="Helical" evidence="12">
    <location>
        <begin position="318"/>
        <end position="349"/>
    </location>
</feature>
<dbReference type="EMBL" id="FCOA02000008">
    <property type="protein sequence ID" value="SAK63408.1"/>
    <property type="molecule type" value="Genomic_DNA"/>
</dbReference>
<feature type="transmembrane region" description="Helical" evidence="12">
    <location>
        <begin position="281"/>
        <end position="306"/>
    </location>
</feature>
<evidence type="ECO:0000256" key="1">
    <source>
        <dbReference type="ARBA" id="ARBA00004651"/>
    </source>
</evidence>
<evidence type="ECO:0000256" key="3">
    <source>
        <dbReference type="ARBA" id="ARBA00022475"/>
    </source>
</evidence>
<dbReference type="InterPro" id="IPR001851">
    <property type="entry name" value="ABC_transp_permease"/>
</dbReference>
<dbReference type="STRING" id="1777140.AWB79_03000"/>
<evidence type="ECO:0000256" key="11">
    <source>
        <dbReference type="SAM" id="MobiDB-lite"/>
    </source>
</evidence>
<feature type="transmembrane region" description="Helical" evidence="12">
    <location>
        <begin position="361"/>
        <end position="380"/>
    </location>
</feature>
<feature type="transmembrane region" description="Helical" evidence="12">
    <location>
        <begin position="128"/>
        <end position="150"/>
    </location>
</feature>
<comment type="function">
    <text evidence="9">Part of the binding-protein-dependent transport system for D-xylose. Probably responsible for the translocation of the substrate across the membrane.</text>
</comment>
<comment type="subcellular location">
    <subcellularLocation>
        <location evidence="1">Cell membrane</location>
        <topology evidence="1">Multi-pass membrane protein</topology>
    </subcellularLocation>
</comment>
<sequence>MGVAGKHYPPQVNPQQDNADAPDKAKPSDERVRQTSWFGHLLNRPEFAAISGTVLVFLVFGFSAGSSGMFNLDGVMNWSQVAAYLGLLAVGACLLMIAGEFDLSIGSMIGFAGMMVALPSVYFHWPIWAAIIFAFVCSMLLGALNGYLVMRTRLPSFIVTLAFLFILRGLTLALSIMFADRTIISGVGDLAQADPVSNTLFHGVAFHGVFTWLAHMGIGKLLDSGEPLVPGIPKVIIWWLALAAVGAFVLAKTRYGNWILAVGGDANAAKNVGVPVKRVKISLFVLTAFCSCLFAVLQVCDIGSAAADRGLQKEFEAIIAAVIGGTLLTGGYGSVVGACFGALIFGVVQIGITYTNVSSDWFRVFLGVMLLIAVLFNHYVRRRVSQAQ</sequence>
<dbReference type="CDD" id="cd06579">
    <property type="entry name" value="TM_PBP1_transp_AraH_like"/>
    <property type="match status" value="1"/>
</dbReference>
<evidence type="ECO:0000313" key="13">
    <source>
        <dbReference type="EMBL" id="SAK63408.1"/>
    </source>
</evidence>
<dbReference type="AlphaFoldDB" id="A0A158AZK2"/>
<dbReference type="Proteomes" id="UP000054851">
    <property type="component" value="Unassembled WGS sequence"/>
</dbReference>
<keyword evidence="8 12" id="KW-0472">Membrane</keyword>
<comment type="caution">
    <text evidence="13">The sequence shown here is derived from an EMBL/GenBank/DDBJ whole genome shotgun (WGS) entry which is preliminary data.</text>
</comment>
<keyword evidence="7 12" id="KW-1133">Transmembrane helix</keyword>
<evidence type="ECO:0000256" key="5">
    <source>
        <dbReference type="ARBA" id="ARBA00022597"/>
    </source>
</evidence>
<evidence type="ECO:0000256" key="7">
    <source>
        <dbReference type="ARBA" id="ARBA00022989"/>
    </source>
</evidence>
<feature type="transmembrane region" description="Helical" evidence="12">
    <location>
        <begin position="231"/>
        <end position="251"/>
    </location>
</feature>